<dbReference type="EMBL" id="CP014230">
    <property type="protein sequence ID" value="AMD92247.1"/>
    <property type="molecule type" value="Genomic_DNA"/>
</dbReference>
<proteinExistence type="predicted"/>
<evidence type="ECO:0000313" key="2">
    <source>
        <dbReference type="Proteomes" id="UP000063964"/>
    </source>
</evidence>
<dbReference type="KEGG" id="doa:AXF15_03395"/>
<sequence length="96" mass="10868">MLYLENKLRMEDKSWAPTDLASTGGYYEDRGAAMTVNNMRESSEWIIAPKYIFGSDQGDSIETLYDISYLPSNDDHIFGGVRDDVISGNSWNKIYG</sequence>
<dbReference type="RefSeq" id="WP_066603341.1">
    <property type="nucleotide sequence ID" value="NZ_CP014230.1"/>
</dbReference>
<protein>
    <submittedName>
        <fullName evidence="1">Uncharacterized protein</fullName>
    </submittedName>
</protein>
<organism evidence="1 2">
    <name type="scientific">Desulfomicrobium orale DSM 12838</name>
    <dbReference type="NCBI Taxonomy" id="888061"/>
    <lineage>
        <taxon>Bacteria</taxon>
        <taxon>Pseudomonadati</taxon>
        <taxon>Thermodesulfobacteriota</taxon>
        <taxon>Desulfovibrionia</taxon>
        <taxon>Desulfovibrionales</taxon>
        <taxon>Desulfomicrobiaceae</taxon>
        <taxon>Desulfomicrobium</taxon>
    </lineage>
</organism>
<reference evidence="2" key="1">
    <citation type="submission" date="2016-02" db="EMBL/GenBank/DDBJ databases">
        <authorList>
            <person name="Holder M.E."/>
            <person name="Ajami N.J."/>
            <person name="Petrosino J.F."/>
        </authorList>
    </citation>
    <scope>NUCLEOTIDE SEQUENCE [LARGE SCALE GENOMIC DNA]</scope>
    <source>
        <strain evidence="2">DSM 12838</strain>
    </source>
</reference>
<keyword evidence="2" id="KW-1185">Reference proteome</keyword>
<evidence type="ECO:0000313" key="1">
    <source>
        <dbReference type="EMBL" id="AMD92247.1"/>
    </source>
</evidence>
<dbReference type="STRING" id="888061.AXF15_03395"/>
<accession>A0A0X8JP98</accession>
<dbReference type="Proteomes" id="UP000063964">
    <property type="component" value="Chromosome"/>
</dbReference>
<gene>
    <name evidence="1" type="ORF">AXF15_03395</name>
</gene>
<dbReference type="AlphaFoldDB" id="A0A0X8JP98"/>
<name>A0A0X8JP98_9BACT</name>